<dbReference type="Proteomes" id="UP000473699">
    <property type="component" value="Unassembled WGS sequence"/>
</dbReference>
<organism evidence="1 2">
    <name type="scientific">Pyramidobacter porci</name>
    <dbReference type="NCBI Taxonomy" id="2605789"/>
    <lineage>
        <taxon>Bacteria</taxon>
        <taxon>Thermotogati</taxon>
        <taxon>Synergistota</taxon>
        <taxon>Synergistia</taxon>
        <taxon>Synergistales</taxon>
        <taxon>Dethiosulfovibrionaceae</taxon>
        <taxon>Pyramidobacter</taxon>
    </lineage>
</organism>
<dbReference type="AlphaFoldDB" id="A0A6L5YCJ0"/>
<proteinExistence type="predicted"/>
<gene>
    <name evidence="1" type="ORF">FYJ74_07685</name>
</gene>
<protein>
    <submittedName>
        <fullName evidence="1">Uncharacterized protein</fullName>
    </submittedName>
</protein>
<name>A0A6L5YCJ0_9BACT</name>
<evidence type="ECO:0000313" key="1">
    <source>
        <dbReference type="EMBL" id="MST55909.1"/>
    </source>
</evidence>
<evidence type="ECO:0000313" key="2">
    <source>
        <dbReference type="Proteomes" id="UP000473699"/>
    </source>
</evidence>
<accession>A0A6L5YCJ0</accession>
<dbReference type="RefSeq" id="WP_154528994.1">
    <property type="nucleotide sequence ID" value="NZ_JAXDZJ010000084.1"/>
</dbReference>
<sequence>MGVLREELRRNLLNAGAVLVGYASLRGDEKLPYPALTQAVSYAVRLEPADGSVWSYARAYFEAEGKMALLAEHAKACLRRYGFAGEVMPKAYMDGETPVTEFPDQTAAIVAGLAERNADGLMTAPKFGVNVRFGTVFTDATWKKNEEA</sequence>
<comment type="caution">
    <text evidence="1">The sequence shown here is derived from an EMBL/GenBank/DDBJ whole genome shotgun (WGS) entry which is preliminary data.</text>
</comment>
<reference evidence="1 2" key="1">
    <citation type="submission" date="2019-08" db="EMBL/GenBank/DDBJ databases">
        <title>In-depth cultivation of the pig gut microbiome towards novel bacterial diversity and tailored functional studies.</title>
        <authorList>
            <person name="Wylensek D."/>
            <person name="Hitch T.C.A."/>
            <person name="Clavel T."/>
        </authorList>
    </citation>
    <scope>NUCLEOTIDE SEQUENCE [LARGE SCALE GENOMIC DNA]</scope>
    <source>
        <strain evidence="1 2">SM-530-WT-4B</strain>
    </source>
</reference>
<keyword evidence="2" id="KW-1185">Reference proteome</keyword>
<dbReference type="EMBL" id="VUNH01000007">
    <property type="protein sequence ID" value="MST55909.1"/>
    <property type="molecule type" value="Genomic_DNA"/>
</dbReference>